<dbReference type="Pfam" id="PF00175">
    <property type="entry name" value="NAD_binding_1"/>
    <property type="match status" value="1"/>
</dbReference>
<proteinExistence type="predicted"/>
<dbReference type="InterPro" id="IPR036010">
    <property type="entry name" value="2Fe-2S_ferredoxin-like_sf"/>
</dbReference>
<dbReference type="PRINTS" id="PR00410">
    <property type="entry name" value="PHEHYDRXLASE"/>
</dbReference>
<protein>
    <submittedName>
        <fullName evidence="2">Oxidoreductase</fullName>
    </submittedName>
</protein>
<dbReference type="Gene3D" id="3.40.50.80">
    <property type="entry name" value="Nucleotide-binding domain of ferredoxin-NADP reductase (FNR) module"/>
    <property type="match status" value="1"/>
</dbReference>
<dbReference type="GO" id="GO:0016491">
    <property type="term" value="F:oxidoreductase activity"/>
    <property type="evidence" value="ECO:0007669"/>
    <property type="project" value="InterPro"/>
</dbReference>
<dbReference type="PANTHER" id="PTHR47354">
    <property type="entry name" value="NADH OXIDOREDUCTASE HCR"/>
    <property type="match status" value="1"/>
</dbReference>
<dbReference type="SUPFAM" id="SSF63380">
    <property type="entry name" value="Riboflavin synthase domain-like"/>
    <property type="match status" value="1"/>
</dbReference>
<dbReference type="SUPFAM" id="SSF52343">
    <property type="entry name" value="Ferredoxin reductase-like, C-terminal NADP-linked domain"/>
    <property type="match status" value="1"/>
</dbReference>
<dbReference type="InterPro" id="IPR017927">
    <property type="entry name" value="FAD-bd_FR_type"/>
</dbReference>
<dbReference type="EMBL" id="MSCW01000007">
    <property type="protein sequence ID" value="ONF43133.1"/>
    <property type="molecule type" value="Genomic_DNA"/>
</dbReference>
<dbReference type="OrthoDB" id="581532at2"/>
<comment type="caution">
    <text evidence="2">The sequence shown here is derived from an EMBL/GenBank/DDBJ whole genome shotgun (WGS) entry which is preliminary data.</text>
</comment>
<dbReference type="PANTHER" id="PTHR47354:SF3">
    <property type="entry name" value="OXIDOREDUCTASE-RELATED"/>
    <property type="match status" value="1"/>
</dbReference>
<dbReference type="InterPro" id="IPR008333">
    <property type="entry name" value="Cbr1-like_FAD-bd_dom"/>
</dbReference>
<reference evidence="2 3" key="1">
    <citation type="submission" date="2016-12" db="EMBL/GenBank/DDBJ databases">
        <title>Marinobacter lutaoensis whole genome sequencing.</title>
        <authorList>
            <person name="Verma A."/>
            <person name="Krishnamurthi S."/>
        </authorList>
    </citation>
    <scope>NUCLEOTIDE SEQUENCE [LARGE SCALE GENOMIC DNA]</scope>
    <source>
        <strain evidence="2 3">T5054</strain>
    </source>
</reference>
<feature type="domain" description="FAD-binding FR-type" evidence="1">
    <location>
        <begin position="45"/>
        <end position="150"/>
    </location>
</feature>
<accession>A0A1V2DRB3</accession>
<dbReference type="RefSeq" id="WP_076724611.1">
    <property type="nucleotide sequence ID" value="NZ_MSCW01000007.1"/>
</dbReference>
<dbReference type="Pfam" id="PF00970">
    <property type="entry name" value="FAD_binding_6"/>
    <property type="match status" value="1"/>
</dbReference>
<dbReference type="InterPro" id="IPR017938">
    <property type="entry name" value="Riboflavin_synthase-like_b-brl"/>
</dbReference>
<dbReference type="STRING" id="135739.BTO32_10590"/>
<dbReference type="InterPro" id="IPR001041">
    <property type="entry name" value="2Fe-2S_ferredoxin-type"/>
</dbReference>
<dbReference type="GO" id="GO:0051536">
    <property type="term" value="F:iron-sulfur cluster binding"/>
    <property type="evidence" value="ECO:0007669"/>
    <property type="project" value="InterPro"/>
</dbReference>
<sequence length="372" mass="39752">MPISTSLSAATRRTVLWLGRQLANQDNPGAWLDPLLASVNPLWVQAYTPAQVERVERETADTLTFTLRPARRWAGFQAGQHVTVGVDIDGVRHHRTFSLSSPPTLWQRQGRITLTIKRQPGGRVTPWLHQHLTPGQTLALGEAFGDFLLPEPAQPLLFIAGGSGITPILSQLETLVAGDARVPMTLIYCVRTPADVIAAERLRALDARSPALTVTIVTDDGPRSSRHLGDAHLDTVPGLKARQVYLCGPQGLMELAESQLLQRGLRSSQIRRASFSVGPARALAPGTTGGTVTFRRAGVSVDATGDASLLALAEAAGLNPRYGCRMGICHQCSCRKTGGTVLNRLTGKPSGPGEETVQLCVSVPAGPVTLEL</sequence>
<keyword evidence="3" id="KW-1185">Reference proteome</keyword>
<dbReference type="InterPro" id="IPR001433">
    <property type="entry name" value="OxRdtase_FAD/NAD-bd"/>
</dbReference>
<evidence type="ECO:0000313" key="3">
    <source>
        <dbReference type="Proteomes" id="UP000189339"/>
    </source>
</evidence>
<dbReference type="Gene3D" id="2.40.30.10">
    <property type="entry name" value="Translation factors"/>
    <property type="match status" value="1"/>
</dbReference>
<dbReference type="CDD" id="cd06216">
    <property type="entry name" value="FNR_iron_sulfur_binding_2"/>
    <property type="match status" value="1"/>
</dbReference>
<dbReference type="PROSITE" id="PS51384">
    <property type="entry name" value="FAD_FR"/>
    <property type="match status" value="1"/>
</dbReference>
<organism evidence="2 3">
    <name type="scientific">Marinobacter lutaoensis</name>
    <dbReference type="NCBI Taxonomy" id="135739"/>
    <lineage>
        <taxon>Bacteria</taxon>
        <taxon>Pseudomonadati</taxon>
        <taxon>Pseudomonadota</taxon>
        <taxon>Gammaproteobacteria</taxon>
        <taxon>Pseudomonadales</taxon>
        <taxon>Marinobacteraceae</taxon>
        <taxon>Marinobacter</taxon>
    </lineage>
</organism>
<evidence type="ECO:0000313" key="2">
    <source>
        <dbReference type="EMBL" id="ONF43133.1"/>
    </source>
</evidence>
<dbReference type="InterPro" id="IPR012675">
    <property type="entry name" value="Beta-grasp_dom_sf"/>
</dbReference>
<name>A0A1V2DRB3_9GAMM</name>
<dbReference type="AlphaFoldDB" id="A0A1V2DRB3"/>
<dbReference type="Proteomes" id="UP000189339">
    <property type="component" value="Unassembled WGS sequence"/>
</dbReference>
<gene>
    <name evidence="2" type="ORF">BTO32_10590</name>
</gene>
<evidence type="ECO:0000259" key="1">
    <source>
        <dbReference type="PROSITE" id="PS51384"/>
    </source>
</evidence>
<dbReference type="Pfam" id="PF00111">
    <property type="entry name" value="Fer2"/>
    <property type="match status" value="1"/>
</dbReference>
<dbReference type="InterPro" id="IPR050415">
    <property type="entry name" value="MRET"/>
</dbReference>
<dbReference type="InterPro" id="IPR039261">
    <property type="entry name" value="FNR_nucleotide-bd"/>
</dbReference>
<dbReference type="SUPFAM" id="SSF54292">
    <property type="entry name" value="2Fe-2S ferredoxin-like"/>
    <property type="match status" value="1"/>
</dbReference>
<dbReference type="Gene3D" id="3.10.20.30">
    <property type="match status" value="1"/>
</dbReference>